<dbReference type="RefSeq" id="XP_024704570.1">
    <property type="nucleotide sequence ID" value="XM_024849248.1"/>
</dbReference>
<protein>
    <submittedName>
        <fullName evidence="2">Uncharacterized protein</fullName>
    </submittedName>
</protein>
<comment type="caution">
    <text evidence="2">The sequence shown here is derived from an EMBL/GenBank/DDBJ whole genome shotgun (WGS) entry which is preliminary data.</text>
</comment>
<dbReference type="EMBL" id="MSFO01000004">
    <property type="protein sequence ID" value="PLB49268.1"/>
    <property type="molecule type" value="Genomic_DNA"/>
</dbReference>
<feature type="region of interest" description="Disordered" evidence="1">
    <location>
        <begin position="23"/>
        <end position="96"/>
    </location>
</feature>
<reference evidence="2 3" key="1">
    <citation type="submission" date="2016-12" db="EMBL/GenBank/DDBJ databases">
        <title>The genomes of Aspergillus section Nigri reveals drivers in fungal speciation.</title>
        <authorList>
            <consortium name="DOE Joint Genome Institute"/>
            <person name="Vesth T.C."/>
            <person name="Nybo J."/>
            <person name="Theobald S."/>
            <person name="Brandl J."/>
            <person name="Frisvad J.C."/>
            <person name="Nielsen K.F."/>
            <person name="Lyhne E.K."/>
            <person name="Kogle M.E."/>
            <person name="Kuo A."/>
            <person name="Riley R."/>
            <person name="Clum A."/>
            <person name="Nolan M."/>
            <person name="Lipzen A."/>
            <person name="Salamov A."/>
            <person name="Henrissat B."/>
            <person name="Wiebenga A."/>
            <person name="De Vries R.P."/>
            <person name="Grigoriev I.V."/>
            <person name="Mortensen U.H."/>
            <person name="Andersen M.R."/>
            <person name="Baker S.E."/>
        </authorList>
    </citation>
    <scope>NUCLEOTIDE SEQUENCE [LARGE SCALE GENOMIC DNA]</scope>
    <source>
        <strain evidence="2 3">IBT 23096</strain>
    </source>
</reference>
<sequence>MTTVAITSDLEPYLASLRSYLAREKMDSSSSSSSMSPRPEVEDAEGSDENSTSSPGSRPPMVEDSRREVKREVNRKVEKYTARPVGKESIPRSSLP</sequence>
<dbReference type="VEuPathDB" id="FungiDB:P170DRAFT_436886"/>
<dbReference type="AlphaFoldDB" id="A0A2I2G8T7"/>
<organism evidence="2 3">
    <name type="scientific">Aspergillus steynii IBT 23096</name>
    <dbReference type="NCBI Taxonomy" id="1392250"/>
    <lineage>
        <taxon>Eukaryota</taxon>
        <taxon>Fungi</taxon>
        <taxon>Dikarya</taxon>
        <taxon>Ascomycota</taxon>
        <taxon>Pezizomycotina</taxon>
        <taxon>Eurotiomycetes</taxon>
        <taxon>Eurotiomycetidae</taxon>
        <taxon>Eurotiales</taxon>
        <taxon>Aspergillaceae</taxon>
        <taxon>Aspergillus</taxon>
        <taxon>Aspergillus subgen. Circumdati</taxon>
    </lineage>
</organism>
<dbReference type="GeneID" id="36556947"/>
<evidence type="ECO:0000313" key="3">
    <source>
        <dbReference type="Proteomes" id="UP000234275"/>
    </source>
</evidence>
<evidence type="ECO:0000313" key="2">
    <source>
        <dbReference type="EMBL" id="PLB49268.1"/>
    </source>
</evidence>
<feature type="compositionally biased region" description="Basic and acidic residues" evidence="1">
    <location>
        <begin position="61"/>
        <end position="90"/>
    </location>
</feature>
<keyword evidence="3" id="KW-1185">Reference proteome</keyword>
<proteinExistence type="predicted"/>
<evidence type="ECO:0000256" key="1">
    <source>
        <dbReference type="SAM" id="MobiDB-lite"/>
    </source>
</evidence>
<dbReference type="Proteomes" id="UP000234275">
    <property type="component" value="Unassembled WGS sequence"/>
</dbReference>
<name>A0A2I2G8T7_9EURO</name>
<gene>
    <name evidence="2" type="ORF">P170DRAFT_436886</name>
</gene>
<accession>A0A2I2G8T7</accession>